<dbReference type="EMBL" id="FWWY01000001">
    <property type="protein sequence ID" value="SMC01910.1"/>
    <property type="molecule type" value="Genomic_DNA"/>
</dbReference>
<dbReference type="Proteomes" id="UP000192660">
    <property type="component" value="Unassembled WGS sequence"/>
</dbReference>
<gene>
    <name evidence="1" type="ORF">SAMN00768000_0151</name>
</gene>
<dbReference type="RefSeq" id="WP_084660673.1">
    <property type="nucleotide sequence ID" value="NZ_FWWY01000001.1"/>
</dbReference>
<reference evidence="2" key="1">
    <citation type="submission" date="2017-04" db="EMBL/GenBank/DDBJ databases">
        <authorList>
            <person name="Varghese N."/>
            <person name="Submissions S."/>
        </authorList>
    </citation>
    <scope>NUCLEOTIDE SEQUENCE [LARGE SCALE GENOMIC DNA]</scope>
    <source>
        <strain evidence="2">DSM 9293</strain>
    </source>
</reference>
<evidence type="ECO:0000313" key="2">
    <source>
        <dbReference type="Proteomes" id="UP000192660"/>
    </source>
</evidence>
<name>A0A1W1W781_SULTA</name>
<organism evidence="1 2">
    <name type="scientific">Sulfobacillus thermosulfidooxidans (strain DSM 9293 / VKM B-1269 / AT-1)</name>
    <dbReference type="NCBI Taxonomy" id="929705"/>
    <lineage>
        <taxon>Bacteria</taxon>
        <taxon>Bacillati</taxon>
        <taxon>Bacillota</taxon>
        <taxon>Clostridia</taxon>
        <taxon>Eubacteriales</taxon>
        <taxon>Clostridiales Family XVII. Incertae Sedis</taxon>
        <taxon>Sulfobacillus</taxon>
    </lineage>
</organism>
<evidence type="ECO:0000313" key="1">
    <source>
        <dbReference type="EMBL" id="SMC01910.1"/>
    </source>
</evidence>
<proteinExistence type="predicted"/>
<protein>
    <submittedName>
        <fullName evidence="1">Uncharacterized protein</fullName>
    </submittedName>
</protein>
<keyword evidence="2" id="KW-1185">Reference proteome</keyword>
<sequence length="78" mass="9065">MIIRIDIPSNLHVILDSYCELGGRQIWLDLDHHWIFLDVRLRAGTMVPEAITALAHATRETFPEYRHWSWTLGKPGTL</sequence>
<accession>A0A1W1W781</accession>
<dbReference type="AlphaFoldDB" id="A0A1W1W781"/>